<feature type="transmembrane region" description="Helical" evidence="6">
    <location>
        <begin position="329"/>
        <end position="348"/>
    </location>
</feature>
<protein>
    <submittedName>
        <fullName evidence="8">MFS family permease</fullName>
    </submittedName>
</protein>
<feature type="transmembrane region" description="Helical" evidence="6">
    <location>
        <begin position="238"/>
        <end position="257"/>
    </location>
</feature>
<dbReference type="InterPro" id="IPR050382">
    <property type="entry name" value="MFS_Na/Anion_cotransporter"/>
</dbReference>
<dbReference type="InParanoid" id="A0A7X0MYI5"/>
<dbReference type="EMBL" id="JACHHT010000002">
    <property type="protein sequence ID" value="MBB6522062.1"/>
    <property type="molecule type" value="Genomic_DNA"/>
</dbReference>
<evidence type="ECO:0000256" key="5">
    <source>
        <dbReference type="ARBA" id="ARBA00038514"/>
    </source>
</evidence>
<dbReference type="PROSITE" id="PS50850">
    <property type="entry name" value="MFS"/>
    <property type="match status" value="1"/>
</dbReference>
<evidence type="ECO:0000256" key="2">
    <source>
        <dbReference type="ARBA" id="ARBA00022692"/>
    </source>
</evidence>
<dbReference type="SUPFAM" id="SSF103473">
    <property type="entry name" value="MFS general substrate transporter"/>
    <property type="match status" value="1"/>
</dbReference>
<comment type="caution">
    <text evidence="8">The sequence shown here is derived from an EMBL/GenBank/DDBJ whole genome shotgun (WGS) entry which is preliminary data.</text>
</comment>
<dbReference type="GO" id="GO:0016020">
    <property type="term" value="C:membrane"/>
    <property type="evidence" value="ECO:0007669"/>
    <property type="project" value="UniProtKB-SubCell"/>
</dbReference>
<dbReference type="PANTHER" id="PTHR11662:SF399">
    <property type="entry name" value="FI19708P1-RELATED"/>
    <property type="match status" value="1"/>
</dbReference>
<comment type="subcellular location">
    <subcellularLocation>
        <location evidence="1">Membrane</location>
        <topology evidence="1">Multi-pass membrane protein</topology>
    </subcellularLocation>
</comment>
<dbReference type="Gene3D" id="1.20.1250.20">
    <property type="entry name" value="MFS general substrate transporter like domains"/>
    <property type="match status" value="2"/>
</dbReference>
<keyword evidence="9" id="KW-1185">Reference proteome</keyword>
<name>A0A7X0MYI5_9GAMM</name>
<evidence type="ECO:0000313" key="8">
    <source>
        <dbReference type="EMBL" id="MBB6522062.1"/>
    </source>
</evidence>
<dbReference type="FunCoup" id="A0A7X0MYI5">
    <property type="interactions" value="318"/>
</dbReference>
<dbReference type="PANTHER" id="PTHR11662">
    <property type="entry name" value="SOLUTE CARRIER FAMILY 17"/>
    <property type="match status" value="1"/>
</dbReference>
<keyword evidence="4 6" id="KW-0472">Membrane</keyword>
<dbReference type="AlphaFoldDB" id="A0A7X0MYI5"/>
<evidence type="ECO:0000259" key="7">
    <source>
        <dbReference type="PROSITE" id="PS50850"/>
    </source>
</evidence>
<accession>A0A7X0MYI5</accession>
<feature type="transmembrane region" description="Helical" evidence="6">
    <location>
        <begin position="305"/>
        <end position="323"/>
    </location>
</feature>
<reference evidence="8 9" key="1">
    <citation type="submission" date="2020-08" db="EMBL/GenBank/DDBJ databases">
        <title>Genomic Encyclopedia of Type Strains, Phase IV (KMG-IV): sequencing the most valuable type-strain genomes for metagenomic binning, comparative biology and taxonomic classification.</title>
        <authorList>
            <person name="Goeker M."/>
        </authorList>
    </citation>
    <scope>NUCLEOTIDE SEQUENCE [LARGE SCALE GENOMIC DNA]</scope>
    <source>
        <strain evidence="8 9">DSM 22368</strain>
    </source>
</reference>
<feature type="transmembrane region" description="Helical" evidence="6">
    <location>
        <begin position="368"/>
        <end position="390"/>
    </location>
</feature>
<keyword evidence="3 6" id="KW-1133">Transmembrane helix</keyword>
<proteinExistence type="inferred from homology"/>
<dbReference type="RefSeq" id="WP_166846889.1">
    <property type="nucleotide sequence ID" value="NZ_JAAONY010000002.1"/>
</dbReference>
<feature type="transmembrane region" description="Helical" evidence="6">
    <location>
        <begin position="159"/>
        <end position="180"/>
    </location>
</feature>
<dbReference type="Proteomes" id="UP000528457">
    <property type="component" value="Unassembled WGS sequence"/>
</dbReference>
<sequence>MPAPQIPPTDNCTALPTQAVSPGRWRIPLVLMITMYIGYLDRMNISLALPLIAEEMQWSLSDKQYYGGLLMSCFYLAYGLANLFLTPFAAKLGPRRSLLIIIVLWSIFTSLGAIFSHILLLFVASRILLGVSEGTHVPMMNQLTKNWFEDRERSRATGIWMAGLFMAILTGPLLLVPVMHQLGWRSGFHLLAIAGLVLSLPLVYFIVQDHPPKQAEQNAFDNTGAQQRQALWQVIRSPAYIAAQCMGIFNNMLAVGISNWMPSYLSSRQDVEYSDLAYLNTIPYVFSLLALLFFSWLGDRTSRRSRNAAICFFLGGLTLFLSFNQASLFVTMMGFTLGVCCITAFTACEHPIVQTLFPQHLVAQGSGIFNGTAMILGGGLGTFFIGQLMADSNSQVNIWPLFFLCVAASISGLFLHRFTRF</sequence>
<keyword evidence="2 6" id="KW-0812">Transmembrane</keyword>
<dbReference type="GO" id="GO:0022857">
    <property type="term" value="F:transmembrane transporter activity"/>
    <property type="evidence" value="ECO:0007669"/>
    <property type="project" value="InterPro"/>
</dbReference>
<dbReference type="Pfam" id="PF07690">
    <property type="entry name" value="MFS_1"/>
    <property type="match status" value="1"/>
</dbReference>
<feature type="transmembrane region" description="Helical" evidence="6">
    <location>
        <begin position="29"/>
        <end position="53"/>
    </location>
</feature>
<evidence type="ECO:0000313" key="9">
    <source>
        <dbReference type="Proteomes" id="UP000528457"/>
    </source>
</evidence>
<feature type="transmembrane region" description="Helical" evidence="6">
    <location>
        <begin position="396"/>
        <end position="415"/>
    </location>
</feature>
<feature type="transmembrane region" description="Helical" evidence="6">
    <location>
        <begin position="97"/>
        <end position="123"/>
    </location>
</feature>
<dbReference type="InterPro" id="IPR036259">
    <property type="entry name" value="MFS_trans_sf"/>
</dbReference>
<feature type="transmembrane region" description="Helical" evidence="6">
    <location>
        <begin position="65"/>
        <end position="85"/>
    </location>
</feature>
<gene>
    <name evidence="8" type="ORF">HNR48_002347</name>
</gene>
<evidence type="ECO:0000256" key="1">
    <source>
        <dbReference type="ARBA" id="ARBA00004141"/>
    </source>
</evidence>
<evidence type="ECO:0000256" key="4">
    <source>
        <dbReference type="ARBA" id="ARBA00023136"/>
    </source>
</evidence>
<evidence type="ECO:0000256" key="6">
    <source>
        <dbReference type="SAM" id="Phobius"/>
    </source>
</evidence>
<dbReference type="InterPro" id="IPR011701">
    <property type="entry name" value="MFS"/>
</dbReference>
<organism evidence="8 9">
    <name type="scientific">Pseudoteredinibacter isoporae</name>
    <dbReference type="NCBI Taxonomy" id="570281"/>
    <lineage>
        <taxon>Bacteria</taxon>
        <taxon>Pseudomonadati</taxon>
        <taxon>Pseudomonadota</taxon>
        <taxon>Gammaproteobacteria</taxon>
        <taxon>Cellvibrionales</taxon>
        <taxon>Cellvibrionaceae</taxon>
        <taxon>Pseudoteredinibacter</taxon>
    </lineage>
</organism>
<comment type="similarity">
    <text evidence="5">Belongs to the major facilitator superfamily. Phthalate permease family.</text>
</comment>
<feature type="transmembrane region" description="Helical" evidence="6">
    <location>
        <begin position="186"/>
        <end position="207"/>
    </location>
</feature>
<evidence type="ECO:0000256" key="3">
    <source>
        <dbReference type="ARBA" id="ARBA00022989"/>
    </source>
</evidence>
<dbReference type="InterPro" id="IPR020846">
    <property type="entry name" value="MFS_dom"/>
</dbReference>
<feature type="domain" description="Major facilitator superfamily (MFS) profile" evidence="7">
    <location>
        <begin position="27"/>
        <end position="421"/>
    </location>
</feature>
<feature type="transmembrane region" description="Helical" evidence="6">
    <location>
        <begin position="277"/>
        <end position="298"/>
    </location>
</feature>